<evidence type="ECO:0000259" key="3">
    <source>
        <dbReference type="PROSITE" id="PS51186"/>
    </source>
</evidence>
<dbReference type="InterPro" id="IPR016181">
    <property type="entry name" value="Acyl_CoA_acyltransferase"/>
</dbReference>
<dbReference type="AlphaFoldDB" id="A0A315ZBF4"/>
<evidence type="ECO:0000256" key="1">
    <source>
        <dbReference type="ARBA" id="ARBA00022679"/>
    </source>
</evidence>
<dbReference type="EMBL" id="QGDO01000002">
    <property type="protein sequence ID" value="PWJ42905.1"/>
    <property type="molecule type" value="Genomic_DNA"/>
</dbReference>
<dbReference type="RefSeq" id="WP_109617024.1">
    <property type="nucleotide sequence ID" value="NZ_QGDO01000002.1"/>
</dbReference>
<feature type="domain" description="N-acetyltransferase" evidence="3">
    <location>
        <begin position="14"/>
        <end position="148"/>
    </location>
</feature>
<organism evidence="4 5">
    <name type="scientific">Sediminitomix flava</name>
    <dbReference type="NCBI Taxonomy" id="379075"/>
    <lineage>
        <taxon>Bacteria</taxon>
        <taxon>Pseudomonadati</taxon>
        <taxon>Bacteroidota</taxon>
        <taxon>Cytophagia</taxon>
        <taxon>Cytophagales</taxon>
        <taxon>Flammeovirgaceae</taxon>
        <taxon>Sediminitomix</taxon>
    </lineage>
</organism>
<dbReference type="OrthoDB" id="9789605at2"/>
<dbReference type="CDD" id="cd04301">
    <property type="entry name" value="NAT_SF"/>
    <property type="match status" value="1"/>
</dbReference>
<dbReference type="PROSITE" id="PS51186">
    <property type="entry name" value="GNAT"/>
    <property type="match status" value="1"/>
</dbReference>
<keyword evidence="1 4" id="KW-0808">Transferase</keyword>
<comment type="caution">
    <text evidence="4">The sequence shown here is derived from an EMBL/GenBank/DDBJ whole genome shotgun (WGS) entry which is preliminary data.</text>
</comment>
<keyword evidence="5" id="KW-1185">Reference proteome</keyword>
<proteinExistence type="predicted"/>
<gene>
    <name evidence="4" type="ORF">BC781_102451</name>
</gene>
<dbReference type="Proteomes" id="UP000245535">
    <property type="component" value="Unassembled WGS sequence"/>
</dbReference>
<reference evidence="4 5" key="1">
    <citation type="submission" date="2018-03" db="EMBL/GenBank/DDBJ databases">
        <title>Genomic Encyclopedia of Archaeal and Bacterial Type Strains, Phase II (KMG-II): from individual species to whole genera.</title>
        <authorList>
            <person name="Goeker M."/>
        </authorList>
    </citation>
    <scope>NUCLEOTIDE SEQUENCE [LARGE SCALE GENOMIC DNA]</scope>
    <source>
        <strain evidence="4 5">DSM 28229</strain>
    </source>
</reference>
<evidence type="ECO:0000313" key="5">
    <source>
        <dbReference type="Proteomes" id="UP000245535"/>
    </source>
</evidence>
<protein>
    <submittedName>
        <fullName evidence="4">Putative acetyltransferase</fullName>
    </submittedName>
</protein>
<dbReference type="Pfam" id="PF13673">
    <property type="entry name" value="Acetyltransf_10"/>
    <property type="match status" value="1"/>
</dbReference>
<dbReference type="GO" id="GO:0016747">
    <property type="term" value="F:acyltransferase activity, transferring groups other than amino-acyl groups"/>
    <property type="evidence" value="ECO:0007669"/>
    <property type="project" value="InterPro"/>
</dbReference>
<dbReference type="SUPFAM" id="SSF55729">
    <property type="entry name" value="Acyl-CoA N-acyltransferases (Nat)"/>
    <property type="match status" value="1"/>
</dbReference>
<evidence type="ECO:0000313" key="4">
    <source>
        <dbReference type="EMBL" id="PWJ42905.1"/>
    </source>
</evidence>
<sequence>MSYKVETVDKSNYKEIVDVWEASVRATHTFLTEDDIQYFKPLILEQYLDAVELRCVKDDQQKILGFLGVAEKKAEMLFLLPEMRGKGIGTALMDFAVKELEVDKVDVNEDNPEATRFYLNYGFQIVSRSETDPSGKPFPILHMELKKHPLN</sequence>
<keyword evidence="2" id="KW-0012">Acyltransferase</keyword>
<dbReference type="PANTHER" id="PTHR43800:SF1">
    <property type="entry name" value="PEPTIDYL-LYSINE N-ACETYLTRANSFERASE YJAB"/>
    <property type="match status" value="1"/>
</dbReference>
<evidence type="ECO:0000256" key="2">
    <source>
        <dbReference type="ARBA" id="ARBA00023315"/>
    </source>
</evidence>
<accession>A0A315ZBF4</accession>
<dbReference type="Gene3D" id="3.40.630.30">
    <property type="match status" value="1"/>
</dbReference>
<name>A0A315ZBF4_SEDFL</name>
<dbReference type="InterPro" id="IPR000182">
    <property type="entry name" value="GNAT_dom"/>
</dbReference>
<dbReference type="PANTHER" id="PTHR43800">
    <property type="entry name" value="PEPTIDYL-LYSINE N-ACETYLTRANSFERASE YJAB"/>
    <property type="match status" value="1"/>
</dbReference>